<protein>
    <submittedName>
        <fullName evidence="1">Uncharacterized protein</fullName>
    </submittedName>
</protein>
<dbReference type="Proteomes" id="UP000275069">
    <property type="component" value="Chromosome"/>
</dbReference>
<evidence type="ECO:0000313" key="1">
    <source>
        <dbReference type="EMBL" id="AYG03403.1"/>
    </source>
</evidence>
<gene>
    <name evidence="1" type="ORF">D7I44_07560</name>
</gene>
<evidence type="ECO:0000313" key="2">
    <source>
        <dbReference type="Proteomes" id="UP000275069"/>
    </source>
</evidence>
<dbReference type="EMBL" id="CP032624">
    <property type="protein sequence ID" value="AYG03403.1"/>
    <property type="molecule type" value="Genomic_DNA"/>
</dbReference>
<proteinExistence type="predicted"/>
<organism evidence="1 2">
    <name type="scientific">Gryllotalpicola protaetiae</name>
    <dbReference type="NCBI Taxonomy" id="2419771"/>
    <lineage>
        <taxon>Bacteria</taxon>
        <taxon>Bacillati</taxon>
        <taxon>Actinomycetota</taxon>
        <taxon>Actinomycetes</taxon>
        <taxon>Micrococcales</taxon>
        <taxon>Microbacteriaceae</taxon>
        <taxon>Gryllotalpicola</taxon>
    </lineage>
</organism>
<name>A0A387BHV3_9MICO</name>
<reference evidence="1 2" key="1">
    <citation type="submission" date="2018-09" db="EMBL/GenBank/DDBJ databases">
        <title>Genome sequencing of strain 2DFW10M-5.</title>
        <authorList>
            <person name="Heo J."/>
            <person name="Kim S.-J."/>
            <person name="Kwon S.-W."/>
        </authorList>
    </citation>
    <scope>NUCLEOTIDE SEQUENCE [LARGE SCALE GENOMIC DNA]</scope>
    <source>
        <strain evidence="1 2">2DFW10M-5</strain>
    </source>
</reference>
<keyword evidence="2" id="KW-1185">Reference proteome</keyword>
<dbReference type="AlphaFoldDB" id="A0A387BHV3"/>
<dbReference type="KEGG" id="gry:D7I44_07560"/>
<sequence>MRAEPQYDASGRLFRWELRDLAAERVFYGTSATYLLATQIAGYTATDYPTVPDLAAQLAARHDYAVDLATVMQSARNSRFEEEHGSGAINRLPRFVAATLRVDKRRWSGIRSWRRDLPALVVPESTILFSQRAASIPRGNVELVHDLDELSLLANIASVHGLQLVDRATDEDKLW</sequence>
<accession>A0A387BHV3</accession>